<evidence type="ECO:0000313" key="4">
    <source>
        <dbReference type="EMBL" id="MDQ2106205.1"/>
    </source>
</evidence>
<keyword evidence="5" id="KW-1185">Reference proteome</keyword>
<accession>A0ABU0WPN6</accession>
<evidence type="ECO:0000259" key="3">
    <source>
        <dbReference type="PROSITE" id="PS50110"/>
    </source>
</evidence>
<evidence type="ECO:0000313" key="5">
    <source>
        <dbReference type="Proteomes" id="UP001227317"/>
    </source>
</evidence>
<dbReference type="SUPFAM" id="SSF52172">
    <property type="entry name" value="CheY-like"/>
    <property type="match status" value="1"/>
</dbReference>
<feature type="modified residue" description="4-aspartylphosphate" evidence="2">
    <location>
        <position position="57"/>
    </location>
</feature>
<evidence type="ECO:0000256" key="2">
    <source>
        <dbReference type="PROSITE-ProRule" id="PRU00169"/>
    </source>
</evidence>
<comment type="caution">
    <text evidence="4">The sequence shown here is derived from an EMBL/GenBank/DDBJ whole genome shotgun (WGS) entry which is preliminary data.</text>
</comment>
<keyword evidence="1 2" id="KW-0597">Phosphoprotein</keyword>
<evidence type="ECO:0000256" key="1">
    <source>
        <dbReference type="ARBA" id="ARBA00022553"/>
    </source>
</evidence>
<dbReference type="CDD" id="cd17562">
    <property type="entry name" value="REC_CheY4-like"/>
    <property type="match status" value="1"/>
</dbReference>
<dbReference type="PANTHER" id="PTHR44591">
    <property type="entry name" value="STRESS RESPONSE REGULATOR PROTEIN 1"/>
    <property type="match status" value="1"/>
</dbReference>
<dbReference type="InterPro" id="IPR001789">
    <property type="entry name" value="Sig_transdc_resp-reg_receiver"/>
</dbReference>
<dbReference type="Proteomes" id="UP001227317">
    <property type="component" value="Unassembled WGS sequence"/>
</dbReference>
<dbReference type="Gene3D" id="3.40.50.2300">
    <property type="match status" value="1"/>
</dbReference>
<dbReference type="SMART" id="SM00448">
    <property type="entry name" value="REC"/>
    <property type="match status" value="1"/>
</dbReference>
<dbReference type="EMBL" id="JAUJFI010000213">
    <property type="protein sequence ID" value="MDQ2106205.1"/>
    <property type="molecule type" value="Genomic_DNA"/>
</dbReference>
<dbReference type="PROSITE" id="PS50110">
    <property type="entry name" value="RESPONSE_REGULATORY"/>
    <property type="match status" value="1"/>
</dbReference>
<dbReference type="PANTHER" id="PTHR44591:SF25">
    <property type="entry name" value="CHEMOTAXIS TWO-COMPONENT RESPONSE REGULATOR"/>
    <property type="match status" value="1"/>
</dbReference>
<reference evidence="4 5" key="1">
    <citation type="submission" date="2023-06" db="EMBL/GenBank/DDBJ databases">
        <title>Azospirillum isscasensis sp.nov, a bacterium isolated from rhizosphere soil of rice.</title>
        <authorList>
            <person name="Wang H."/>
        </authorList>
    </citation>
    <scope>NUCLEOTIDE SEQUENCE [LARGE SCALE GENOMIC DNA]</scope>
    <source>
        <strain evidence="4 5">C340-1</strain>
    </source>
</reference>
<protein>
    <submittedName>
        <fullName evidence="4">Response regulator</fullName>
    </submittedName>
</protein>
<gene>
    <name evidence="4" type="ORF">QSG27_26160</name>
</gene>
<organism evidence="4 5">
    <name type="scientific">Azospirillum isscasi</name>
    <dbReference type="NCBI Taxonomy" id="3053926"/>
    <lineage>
        <taxon>Bacteria</taxon>
        <taxon>Pseudomonadati</taxon>
        <taxon>Pseudomonadota</taxon>
        <taxon>Alphaproteobacteria</taxon>
        <taxon>Rhodospirillales</taxon>
        <taxon>Azospirillaceae</taxon>
        <taxon>Azospirillum</taxon>
    </lineage>
</organism>
<dbReference type="RefSeq" id="WP_306711362.1">
    <property type="nucleotide sequence ID" value="NZ_JAUJFI010000213.1"/>
</dbReference>
<proteinExistence type="predicted"/>
<feature type="domain" description="Response regulatory" evidence="3">
    <location>
        <begin position="8"/>
        <end position="124"/>
    </location>
</feature>
<dbReference type="InterPro" id="IPR011006">
    <property type="entry name" value="CheY-like_superfamily"/>
</dbReference>
<name>A0ABU0WPN6_9PROT</name>
<dbReference type="InterPro" id="IPR050595">
    <property type="entry name" value="Bact_response_regulator"/>
</dbReference>
<sequence>MEPSVKKKVLTVDDSRTMRDMVSFTLKGAGYDVVEAADGQQALGVIGANKVDLVITDLNMPVMDGLTLIRRLRATPAHRTLPILMLTTEADEKKKAEGRAVGATGWIVKPFNPEKLISVVQKVCG</sequence>
<dbReference type="Pfam" id="PF00072">
    <property type="entry name" value="Response_reg"/>
    <property type="match status" value="1"/>
</dbReference>